<dbReference type="Pfam" id="PF11553">
    <property type="entry name" value="DUF3231"/>
    <property type="match status" value="2"/>
</dbReference>
<reference evidence="1" key="1">
    <citation type="submission" date="2023-08" db="EMBL/GenBank/DDBJ databases">
        <title>Nitrogen cycling bacteria in agricultural field soils.</title>
        <authorList>
            <person name="Jang J."/>
        </authorList>
    </citation>
    <scope>NUCLEOTIDE SEQUENCE</scope>
    <source>
        <strain evidence="1">PS3-36</strain>
    </source>
</reference>
<gene>
    <name evidence="1" type="ORF">RCG21_32200</name>
</gene>
<proteinExistence type="predicted"/>
<dbReference type="InterPro" id="IPR012347">
    <property type="entry name" value="Ferritin-like"/>
</dbReference>
<evidence type="ECO:0000313" key="2">
    <source>
        <dbReference type="Proteomes" id="UP001178888"/>
    </source>
</evidence>
<dbReference type="AlphaFoldDB" id="A0AA90TWM2"/>
<dbReference type="Proteomes" id="UP001178888">
    <property type="component" value="Unassembled WGS sequence"/>
</dbReference>
<name>A0AA90TWM2_9BACI</name>
<accession>A0AA90TWM2</accession>
<dbReference type="InterPro" id="IPR021617">
    <property type="entry name" value="DUF3231"/>
</dbReference>
<keyword evidence="2" id="KW-1185">Reference proteome</keyword>
<dbReference type="RefSeq" id="WP_308914492.1">
    <property type="nucleotide sequence ID" value="NZ_JAVGVR010000002.1"/>
</dbReference>
<sequence length="332" mass="37191">MESEHNKRLSASEVAQIWSAYMNSSMCNCLFTYFLEVTEDSQIHSIIKKGLELSETHLAKLSLLFQKEGYAIPNGFKVDEDVNISAPRLFSDSLMMYLTHNMGMMALSFYAIAKTFAVRLDLDDYFTECVNDLSKFNTNSKNLLLSKGLYIRSPFLTPSKEVHFVKSDNFLSGLFGKKRPLTAVEITNLFANLQKNALGRTVMMAWSQVTQSKEVKQFMVRGKEIASKHTKVFGSVLEEEGLPVSLPWDVEVTDSEAAPFSDKMMMFMATTLTALSIGYYGTSMATSARKDLAIDYVRLSAEIALFAEDGAKIMIENGWLEEPPLAKDSGKL</sequence>
<dbReference type="EMBL" id="JAVGVR010000002">
    <property type="protein sequence ID" value="MDQ6600861.1"/>
    <property type="molecule type" value="Genomic_DNA"/>
</dbReference>
<dbReference type="Gene3D" id="1.20.1260.10">
    <property type="match status" value="2"/>
</dbReference>
<evidence type="ECO:0000313" key="1">
    <source>
        <dbReference type="EMBL" id="MDQ6600861.1"/>
    </source>
</evidence>
<organism evidence="1 2">
    <name type="scientific">Bacillus salipaludis</name>
    <dbReference type="NCBI Taxonomy" id="2547811"/>
    <lineage>
        <taxon>Bacteria</taxon>
        <taxon>Bacillati</taxon>
        <taxon>Bacillota</taxon>
        <taxon>Bacilli</taxon>
        <taxon>Bacillales</taxon>
        <taxon>Bacillaceae</taxon>
        <taxon>Bacillus</taxon>
    </lineage>
</organism>
<comment type="caution">
    <text evidence="1">The sequence shown here is derived from an EMBL/GenBank/DDBJ whole genome shotgun (WGS) entry which is preliminary data.</text>
</comment>
<protein>
    <submittedName>
        <fullName evidence="1">DUF3231 family protein</fullName>
    </submittedName>
</protein>